<name>A0A3M8K6X0_9CORY</name>
<evidence type="ECO:0000256" key="2">
    <source>
        <dbReference type="SAM" id="SignalP"/>
    </source>
</evidence>
<keyword evidence="1" id="KW-0812">Transmembrane</keyword>
<sequence length="88" mass="9012">MRRTIVALATSTALIFGAIPAANAAEDLPDALTTGSTGFELIVNNLSSDPFGPEVLEGSSLLLRDWLVGFVGITVVGSSLAAISSSNY</sequence>
<dbReference type="RefSeq" id="WP_123048244.1">
    <property type="nucleotide sequence ID" value="NZ_PTJO01000005.1"/>
</dbReference>
<keyword evidence="1" id="KW-1133">Transmembrane helix</keyword>
<keyword evidence="4" id="KW-1185">Reference proteome</keyword>
<keyword evidence="1" id="KW-0472">Membrane</keyword>
<dbReference type="AlphaFoldDB" id="A0A3M8K6X0"/>
<proteinExistence type="predicted"/>
<dbReference type="OrthoDB" id="4426652at2"/>
<evidence type="ECO:0000313" key="4">
    <source>
        <dbReference type="Proteomes" id="UP000266975"/>
    </source>
</evidence>
<dbReference type="EMBL" id="PTJO01000005">
    <property type="protein sequence ID" value="RNE48312.1"/>
    <property type="molecule type" value="Genomic_DNA"/>
</dbReference>
<protein>
    <submittedName>
        <fullName evidence="3">Uncharacterized protein</fullName>
    </submittedName>
</protein>
<accession>A0A3M8K6X0</accession>
<reference evidence="3 4" key="1">
    <citation type="submission" date="2018-02" db="EMBL/GenBank/DDBJ databases">
        <title>Corynebacterium alimpuense sp. nov., a marine obligate actinomycete isolated from sediments of Valparaiso bay, Chile.</title>
        <authorList>
            <person name="Claverias F."/>
            <person name="Gonzales-Siles L."/>
            <person name="Salva-Serra F."/>
            <person name="Inganaes E."/>
            <person name="Molin K."/>
            <person name="Cumsille A."/>
            <person name="Undabarrena A."/>
            <person name="Couve E."/>
            <person name="Moore E.R.B."/>
            <person name="Gomila M."/>
            <person name="Camara B."/>
        </authorList>
    </citation>
    <scope>NUCLEOTIDE SEQUENCE [LARGE SCALE GENOMIC DNA]</scope>
    <source>
        <strain evidence="3 4">CCUG 69366</strain>
    </source>
</reference>
<comment type="caution">
    <text evidence="3">The sequence shown here is derived from an EMBL/GenBank/DDBJ whole genome shotgun (WGS) entry which is preliminary data.</text>
</comment>
<evidence type="ECO:0000313" key="3">
    <source>
        <dbReference type="EMBL" id="RNE48312.1"/>
    </source>
</evidence>
<evidence type="ECO:0000256" key="1">
    <source>
        <dbReference type="SAM" id="Phobius"/>
    </source>
</evidence>
<feature type="signal peptide" evidence="2">
    <location>
        <begin position="1"/>
        <end position="24"/>
    </location>
</feature>
<keyword evidence="2" id="KW-0732">Signal</keyword>
<organism evidence="3 4">
    <name type="scientific">Corynebacterium alimapuense</name>
    <dbReference type="NCBI Taxonomy" id="1576874"/>
    <lineage>
        <taxon>Bacteria</taxon>
        <taxon>Bacillati</taxon>
        <taxon>Actinomycetota</taxon>
        <taxon>Actinomycetes</taxon>
        <taxon>Mycobacteriales</taxon>
        <taxon>Corynebacteriaceae</taxon>
        <taxon>Corynebacterium</taxon>
    </lineage>
</organism>
<dbReference type="Proteomes" id="UP000266975">
    <property type="component" value="Unassembled WGS sequence"/>
</dbReference>
<feature type="transmembrane region" description="Helical" evidence="1">
    <location>
        <begin position="66"/>
        <end position="83"/>
    </location>
</feature>
<feature type="chain" id="PRO_5018013666" evidence="2">
    <location>
        <begin position="25"/>
        <end position="88"/>
    </location>
</feature>
<gene>
    <name evidence="3" type="ORF">C5L39_07260</name>
</gene>